<dbReference type="GeneID" id="70186672"/>
<dbReference type="Proteomes" id="UP000756346">
    <property type="component" value="Unassembled WGS sequence"/>
</dbReference>
<dbReference type="EMBL" id="JAGTJQ010000009">
    <property type="protein sequence ID" value="KAH7024375.1"/>
    <property type="molecule type" value="Genomic_DNA"/>
</dbReference>
<reference evidence="2" key="1">
    <citation type="journal article" date="2021" name="Nat. Commun.">
        <title>Genetic determinants of endophytism in the Arabidopsis root mycobiome.</title>
        <authorList>
            <person name="Mesny F."/>
            <person name="Miyauchi S."/>
            <person name="Thiergart T."/>
            <person name="Pickel B."/>
            <person name="Atanasova L."/>
            <person name="Karlsson M."/>
            <person name="Huettel B."/>
            <person name="Barry K.W."/>
            <person name="Haridas S."/>
            <person name="Chen C."/>
            <person name="Bauer D."/>
            <person name="Andreopoulos W."/>
            <person name="Pangilinan J."/>
            <person name="LaButti K."/>
            <person name="Riley R."/>
            <person name="Lipzen A."/>
            <person name="Clum A."/>
            <person name="Drula E."/>
            <person name="Henrissat B."/>
            <person name="Kohler A."/>
            <person name="Grigoriev I.V."/>
            <person name="Martin F.M."/>
            <person name="Hacquard S."/>
        </authorList>
    </citation>
    <scope>NUCLEOTIDE SEQUENCE</scope>
    <source>
        <strain evidence="2">MPI-CAGE-CH-0230</strain>
    </source>
</reference>
<evidence type="ECO:0000313" key="3">
    <source>
        <dbReference type="Proteomes" id="UP000756346"/>
    </source>
</evidence>
<dbReference type="PANTHER" id="PTHR10622">
    <property type="entry name" value="HET DOMAIN-CONTAINING PROTEIN"/>
    <property type="match status" value="1"/>
</dbReference>
<dbReference type="PANTHER" id="PTHR10622:SF11">
    <property type="entry name" value="HET-DOMAIN-CONTAINING PROTEIN"/>
    <property type="match status" value="1"/>
</dbReference>
<dbReference type="AlphaFoldDB" id="A0A9P8XYF1"/>
<dbReference type="Pfam" id="PF06985">
    <property type="entry name" value="HET"/>
    <property type="match status" value="1"/>
</dbReference>
<gene>
    <name evidence="2" type="ORF">B0I36DRAFT_352616</name>
</gene>
<feature type="domain" description="Heterokaryon incompatibility" evidence="1">
    <location>
        <begin position="114"/>
        <end position="202"/>
    </location>
</feature>
<proteinExistence type="predicted"/>
<dbReference type="InterPro" id="IPR010730">
    <property type="entry name" value="HET"/>
</dbReference>
<dbReference type="OrthoDB" id="674604at2759"/>
<accession>A0A9P8XYF1</accession>
<evidence type="ECO:0000313" key="2">
    <source>
        <dbReference type="EMBL" id="KAH7024375.1"/>
    </source>
</evidence>
<name>A0A9P8XYF1_9PEZI</name>
<dbReference type="RefSeq" id="XP_046007923.1">
    <property type="nucleotide sequence ID" value="XM_046157126.1"/>
</dbReference>
<comment type="caution">
    <text evidence="2">The sequence shown here is derived from an EMBL/GenBank/DDBJ whole genome shotgun (WGS) entry which is preliminary data.</text>
</comment>
<keyword evidence="3" id="KW-1185">Reference proteome</keyword>
<evidence type="ECO:0000259" key="1">
    <source>
        <dbReference type="Pfam" id="PF06985"/>
    </source>
</evidence>
<sequence length="350" mass="39887">MPSIESGDGSYGQELAVVEDIVSTELHQYISHGSMQEAEHQSGHLAADPTPRVKFAHKDRRALVLELGDLCFPPWVDRFSTLQLSRLDMRLLEHHGNLGIAHTKDYDASEIPPYAILSHTWEDGQEVTFEDIRDRESRRKSKKGWRKIAFCGKRAAKDGLRHFWIDSCCIDKTNEEEHHGAINSMYEWYHKSSVCYAYLTDVTSIHDLPHSRWWTRGWTLQELLAPRCVLFFNRSGDCLGDKDSLEDLIVRRTSIPPNALRGYPFQSFDIEQRLSWIGDRQTKYPEDLYNCLRADRQSSSSAFTPSVFISGTSVPPPRGAISSCSPINANTTAMFTGYCQLRAKFRSHSG</sequence>
<organism evidence="2 3">
    <name type="scientific">Microdochium trichocladiopsis</name>
    <dbReference type="NCBI Taxonomy" id="1682393"/>
    <lineage>
        <taxon>Eukaryota</taxon>
        <taxon>Fungi</taxon>
        <taxon>Dikarya</taxon>
        <taxon>Ascomycota</taxon>
        <taxon>Pezizomycotina</taxon>
        <taxon>Sordariomycetes</taxon>
        <taxon>Xylariomycetidae</taxon>
        <taxon>Xylariales</taxon>
        <taxon>Microdochiaceae</taxon>
        <taxon>Microdochium</taxon>
    </lineage>
</organism>
<protein>
    <submittedName>
        <fullName evidence="2">Heterokaryon incompatibility protein-domain-containing protein</fullName>
    </submittedName>
</protein>